<dbReference type="Gene3D" id="3.10.120.10">
    <property type="entry name" value="Cytochrome b5-like heme/steroid binding domain"/>
    <property type="match status" value="1"/>
</dbReference>
<evidence type="ECO:0000256" key="3">
    <source>
        <dbReference type="ARBA" id="ARBA00022692"/>
    </source>
</evidence>
<proteinExistence type="inferred from homology"/>
<dbReference type="Pfam" id="PF00173">
    <property type="entry name" value="Cyt-b5"/>
    <property type="match status" value="1"/>
</dbReference>
<gene>
    <name evidence="10" type="ORF">GAYE_SCF08G3023</name>
</gene>
<reference evidence="10 11" key="1">
    <citation type="submission" date="2022-07" db="EMBL/GenBank/DDBJ databases">
        <title>Genome-wide signatures of adaptation to extreme environments.</title>
        <authorList>
            <person name="Cho C.H."/>
            <person name="Yoon H.S."/>
        </authorList>
    </citation>
    <scope>NUCLEOTIDE SEQUENCE [LARGE SCALE GENOMIC DNA]</scope>
    <source>
        <strain evidence="10 11">108.79 E11</strain>
    </source>
</reference>
<accession>A0AAV9ICV2</accession>
<keyword evidence="6" id="KW-0472">Membrane</keyword>
<dbReference type="EMBL" id="JANCYU010000028">
    <property type="protein sequence ID" value="KAK4525118.1"/>
    <property type="molecule type" value="Genomic_DNA"/>
</dbReference>
<organism evidence="10 11">
    <name type="scientific">Galdieria yellowstonensis</name>
    <dbReference type="NCBI Taxonomy" id="3028027"/>
    <lineage>
        <taxon>Eukaryota</taxon>
        <taxon>Rhodophyta</taxon>
        <taxon>Bangiophyceae</taxon>
        <taxon>Galdieriales</taxon>
        <taxon>Galdieriaceae</taxon>
        <taxon>Galdieria</taxon>
    </lineage>
</organism>
<comment type="caution">
    <text evidence="10">The sequence shown here is derived from an EMBL/GenBank/DDBJ whole genome shotgun (WGS) entry which is preliminary data.</text>
</comment>
<keyword evidence="2 8" id="KW-0349">Heme</keyword>
<dbReference type="GO" id="GO:0046872">
    <property type="term" value="F:metal ion binding"/>
    <property type="evidence" value="ECO:0007669"/>
    <property type="project" value="UniProtKB-UniRule"/>
</dbReference>
<keyword evidence="5 8" id="KW-0408">Iron</keyword>
<sequence>MEQERVEQYPLVEVAKHNTKKDAWIVLDGKIYDVTRFLDEHPGGEEVLLEVAGRDATREFEDVGHSDEARELRNKYFVGVVRSETKEELERAEREGIKPVQSANQPEVPLWKKLLIPGILVVMAFLIRKYIS</sequence>
<comment type="subcellular location">
    <subcellularLocation>
        <location evidence="1">Membrane</location>
    </subcellularLocation>
</comment>
<dbReference type="InterPro" id="IPR018506">
    <property type="entry name" value="Cyt_B5_heme-BS"/>
</dbReference>
<dbReference type="InterPro" id="IPR050668">
    <property type="entry name" value="Cytochrome_b5"/>
</dbReference>
<evidence type="ECO:0000256" key="8">
    <source>
        <dbReference type="RuleBase" id="RU362121"/>
    </source>
</evidence>
<dbReference type="InterPro" id="IPR036400">
    <property type="entry name" value="Cyt_B5-like_heme/steroid_sf"/>
</dbReference>
<comment type="similarity">
    <text evidence="7 8">Belongs to the cytochrome b5 family.</text>
</comment>
<evidence type="ECO:0000256" key="2">
    <source>
        <dbReference type="ARBA" id="ARBA00022617"/>
    </source>
</evidence>
<dbReference type="PROSITE" id="PS00191">
    <property type="entry name" value="CYTOCHROME_B5_1"/>
    <property type="match status" value="1"/>
</dbReference>
<dbReference type="GO" id="GO:0016020">
    <property type="term" value="C:membrane"/>
    <property type="evidence" value="ECO:0007669"/>
    <property type="project" value="UniProtKB-SubCell"/>
</dbReference>
<evidence type="ECO:0000256" key="5">
    <source>
        <dbReference type="ARBA" id="ARBA00023004"/>
    </source>
</evidence>
<feature type="domain" description="Cytochrome b5 heme-binding" evidence="9">
    <location>
        <begin position="6"/>
        <end position="82"/>
    </location>
</feature>
<evidence type="ECO:0000256" key="1">
    <source>
        <dbReference type="ARBA" id="ARBA00004370"/>
    </source>
</evidence>
<dbReference type="PANTHER" id="PTHR19359">
    <property type="entry name" value="CYTOCHROME B5"/>
    <property type="match status" value="1"/>
</dbReference>
<dbReference type="FunFam" id="3.10.120.10:FF:000002">
    <property type="entry name" value="Cytochrome b5 type B"/>
    <property type="match status" value="1"/>
</dbReference>
<name>A0AAV9ICV2_9RHOD</name>
<dbReference type="InterPro" id="IPR001199">
    <property type="entry name" value="Cyt_B5-like_heme/steroid-bd"/>
</dbReference>
<evidence type="ECO:0000256" key="7">
    <source>
        <dbReference type="ARBA" id="ARBA00038168"/>
    </source>
</evidence>
<keyword evidence="4 8" id="KW-0479">Metal-binding</keyword>
<evidence type="ECO:0000256" key="6">
    <source>
        <dbReference type="ARBA" id="ARBA00023136"/>
    </source>
</evidence>
<keyword evidence="11" id="KW-1185">Reference proteome</keyword>
<protein>
    <recommendedName>
        <fullName evidence="9">Cytochrome b5 heme-binding domain-containing protein</fullName>
    </recommendedName>
</protein>
<dbReference type="GO" id="GO:0020037">
    <property type="term" value="F:heme binding"/>
    <property type="evidence" value="ECO:0007669"/>
    <property type="project" value="UniProtKB-UniRule"/>
</dbReference>
<evidence type="ECO:0000313" key="10">
    <source>
        <dbReference type="EMBL" id="KAK4525118.1"/>
    </source>
</evidence>
<dbReference type="SUPFAM" id="SSF55856">
    <property type="entry name" value="Cytochrome b5-like heme/steroid binding domain"/>
    <property type="match status" value="1"/>
</dbReference>
<dbReference type="PRINTS" id="PR00363">
    <property type="entry name" value="CYTOCHROMEB5"/>
</dbReference>
<evidence type="ECO:0000256" key="4">
    <source>
        <dbReference type="ARBA" id="ARBA00022723"/>
    </source>
</evidence>
<dbReference type="Proteomes" id="UP001300502">
    <property type="component" value="Unassembled WGS sequence"/>
</dbReference>
<dbReference type="PROSITE" id="PS50255">
    <property type="entry name" value="CYTOCHROME_B5_2"/>
    <property type="match status" value="1"/>
</dbReference>
<dbReference type="AlphaFoldDB" id="A0AAV9ICV2"/>
<evidence type="ECO:0000313" key="11">
    <source>
        <dbReference type="Proteomes" id="UP001300502"/>
    </source>
</evidence>
<keyword evidence="3" id="KW-0812">Transmembrane</keyword>
<evidence type="ECO:0000259" key="9">
    <source>
        <dbReference type="PROSITE" id="PS50255"/>
    </source>
</evidence>
<dbReference type="SMART" id="SM01117">
    <property type="entry name" value="Cyt-b5"/>
    <property type="match status" value="1"/>
</dbReference>